<organism evidence="2 3">
    <name type="scientific">Gracilariopsis chorda</name>
    <dbReference type="NCBI Taxonomy" id="448386"/>
    <lineage>
        <taxon>Eukaryota</taxon>
        <taxon>Rhodophyta</taxon>
        <taxon>Florideophyceae</taxon>
        <taxon>Rhodymeniophycidae</taxon>
        <taxon>Gracilariales</taxon>
        <taxon>Gracilariaceae</taxon>
        <taxon>Gracilariopsis</taxon>
    </lineage>
</organism>
<evidence type="ECO:0000313" key="3">
    <source>
        <dbReference type="Proteomes" id="UP000247409"/>
    </source>
</evidence>
<reference evidence="2 3" key="1">
    <citation type="journal article" date="2018" name="Mol. Biol. Evol.">
        <title>Analysis of the draft genome of the red seaweed Gracilariopsis chorda provides insights into genome size evolution in Rhodophyta.</title>
        <authorList>
            <person name="Lee J."/>
            <person name="Yang E.C."/>
            <person name="Graf L."/>
            <person name="Yang J.H."/>
            <person name="Qiu H."/>
            <person name="Zel Zion U."/>
            <person name="Chan C.X."/>
            <person name="Stephens T.G."/>
            <person name="Weber A.P.M."/>
            <person name="Boo G.H."/>
            <person name="Boo S.M."/>
            <person name="Kim K.M."/>
            <person name="Shin Y."/>
            <person name="Jung M."/>
            <person name="Lee S.J."/>
            <person name="Yim H.S."/>
            <person name="Lee J.H."/>
            <person name="Bhattacharya D."/>
            <person name="Yoon H.S."/>
        </authorList>
    </citation>
    <scope>NUCLEOTIDE SEQUENCE [LARGE SCALE GENOMIC DNA]</scope>
    <source>
        <strain evidence="2 3">SKKU-2015</strain>
        <tissue evidence="2">Whole body</tissue>
    </source>
</reference>
<accession>A0A2V3IRM8</accession>
<protein>
    <submittedName>
        <fullName evidence="2">Uncharacterized protein</fullName>
    </submittedName>
</protein>
<comment type="caution">
    <text evidence="2">The sequence shown here is derived from an EMBL/GenBank/DDBJ whole genome shotgun (WGS) entry which is preliminary data.</text>
</comment>
<name>A0A2V3IRM8_9FLOR</name>
<gene>
    <name evidence="2" type="ORF">BWQ96_05512</name>
</gene>
<evidence type="ECO:0000313" key="2">
    <source>
        <dbReference type="EMBL" id="PXF44753.1"/>
    </source>
</evidence>
<dbReference type="AlphaFoldDB" id="A0A2V3IRM8"/>
<dbReference type="EMBL" id="NBIV01000082">
    <property type="protein sequence ID" value="PXF44753.1"/>
    <property type="molecule type" value="Genomic_DNA"/>
</dbReference>
<sequence>MGHLDGSGNVKRFETLMTLSYFSRKDLTELRSVQEKEELARDLREKVRLQAMEEEDMIRELKKIFASPFLVGTPDWKKDACRFVSDNATLVAGLVPPAQHIALQSRRVNFVVGKYWNDAEADDSSAAKMGGCSIEWG</sequence>
<feature type="coiled-coil region" evidence="1">
    <location>
        <begin position="33"/>
        <end position="64"/>
    </location>
</feature>
<proteinExistence type="predicted"/>
<dbReference type="Proteomes" id="UP000247409">
    <property type="component" value="Unassembled WGS sequence"/>
</dbReference>
<keyword evidence="1" id="KW-0175">Coiled coil</keyword>
<keyword evidence="3" id="KW-1185">Reference proteome</keyword>
<evidence type="ECO:0000256" key="1">
    <source>
        <dbReference type="SAM" id="Coils"/>
    </source>
</evidence>